<protein>
    <submittedName>
        <fullName evidence="2">Uncharacterized protein</fullName>
    </submittedName>
</protein>
<evidence type="ECO:0000313" key="3">
    <source>
        <dbReference type="Proteomes" id="UP000824540"/>
    </source>
</evidence>
<sequence>MCSLAHPPPPNPLLPTAHNQGETGPLTPTPQTPPTPYLPPPLTPPLLVMSPQWPANCSFLESDCSMRPAQNAMHSETCGV</sequence>
<organism evidence="2 3">
    <name type="scientific">Albula glossodonta</name>
    <name type="common">roundjaw bonefish</name>
    <dbReference type="NCBI Taxonomy" id="121402"/>
    <lineage>
        <taxon>Eukaryota</taxon>
        <taxon>Metazoa</taxon>
        <taxon>Chordata</taxon>
        <taxon>Craniata</taxon>
        <taxon>Vertebrata</taxon>
        <taxon>Euteleostomi</taxon>
        <taxon>Actinopterygii</taxon>
        <taxon>Neopterygii</taxon>
        <taxon>Teleostei</taxon>
        <taxon>Albuliformes</taxon>
        <taxon>Albulidae</taxon>
        <taxon>Albula</taxon>
    </lineage>
</organism>
<feature type="region of interest" description="Disordered" evidence="1">
    <location>
        <begin position="1"/>
        <end position="43"/>
    </location>
</feature>
<keyword evidence="3" id="KW-1185">Reference proteome</keyword>
<dbReference type="Proteomes" id="UP000824540">
    <property type="component" value="Unassembled WGS sequence"/>
</dbReference>
<gene>
    <name evidence="2" type="ORF">JZ751_016253</name>
</gene>
<comment type="caution">
    <text evidence="2">The sequence shown here is derived from an EMBL/GenBank/DDBJ whole genome shotgun (WGS) entry which is preliminary data.</text>
</comment>
<name>A0A8T2MM34_9TELE</name>
<evidence type="ECO:0000256" key="1">
    <source>
        <dbReference type="SAM" id="MobiDB-lite"/>
    </source>
</evidence>
<proteinExistence type="predicted"/>
<feature type="compositionally biased region" description="Pro residues" evidence="1">
    <location>
        <begin position="1"/>
        <end position="13"/>
    </location>
</feature>
<evidence type="ECO:0000313" key="2">
    <source>
        <dbReference type="EMBL" id="KAG9328140.1"/>
    </source>
</evidence>
<feature type="compositionally biased region" description="Pro residues" evidence="1">
    <location>
        <begin position="27"/>
        <end position="43"/>
    </location>
</feature>
<dbReference type="AlphaFoldDB" id="A0A8T2MM34"/>
<accession>A0A8T2MM34</accession>
<dbReference type="EMBL" id="JAFBMS010002643">
    <property type="protein sequence ID" value="KAG9328140.1"/>
    <property type="molecule type" value="Genomic_DNA"/>
</dbReference>
<reference evidence="2" key="1">
    <citation type="thesis" date="2021" institute="BYU ScholarsArchive" country="Provo, UT, USA">
        <title>Applications of and Algorithms for Genome Assembly and Genomic Analyses with an Emphasis on Marine Teleosts.</title>
        <authorList>
            <person name="Pickett B.D."/>
        </authorList>
    </citation>
    <scope>NUCLEOTIDE SEQUENCE</scope>
    <source>
        <strain evidence="2">HI-2016</strain>
    </source>
</reference>